<evidence type="ECO:0000313" key="2">
    <source>
        <dbReference type="Proteomes" id="UP000275579"/>
    </source>
</evidence>
<gene>
    <name evidence="1" type="ORF">DDE74_35070</name>
</gene>
<evidence type="ECO:0000313" key="1">
    <source>
        <dbReference type="EMBL" id="AZS75438.1"/>
    </source>
</evidence>
<dbReference type="Proteomes" id="UP000275579">
    <property type="component" value="Chromosome"/>
</dbReference>
<dbReference type="EMBL" id="CP029042">
    <property type="protein sequence ID" value="AZS75438.1"/>
    <property type="molecule type" value="Genomic_DNA"/>
</dbReference>
<name>A0A3S9YKP3_9ACTN</name>
<organism evidence="1 2">
    <name type="scientific">Streptomyces lydicus</name>
    <dbReference type="NCBI Taxonomy" id="47763"/>
    <lineage>
        <taxon>Bacteria</taxon>
        <taxon>Bacillati</taxon>
        <taxon>Actinomycetota</taxon>
        <taxon>Actinomycetes</taxon>
        <taxon>Kitasatosporales</taxon>
        <taxon>Streptomycetaceae</taxon>
        <taxon>Streptomyces</taxon>
    </lineage>
</organism>
<reference evidence="1 2" key="1">
    <citation type="submission" date="2018-04" db="EMBL/GenBank/DDBJ databases">
        <title>Complete genome sequences of Streptomyces lydicus strain WYEC and characterization of antagonistic properties of biological control agents.</title>
        <authorList>
            <person name="Mariita R.M."/>
            <person name="Sello J.K."/>
        </authorList>
    </citation>
    <scope>NUCLEOTIDE SEQUENCE [LARGE SCALE GENOMIC DNA]</scope>
    <source>
        <strain evidence="1 2">WYEC 108</strain>
    </source>
</reference>
<protein>
    <submittedName>
        <fullName evidence="1">Uncharacterized protein</fullName>
    </submittedName>
</protein>
<dbReference type="AlphaFoldDB" id="A0A3S9YKP3"/>
<proteinExistence type="predicted"/>
<accession>A0A3S9YKP3</accession>
<sequence length="75" mass="8139">MRDAATVARATASTSARAIDGWELWNHWSHTREEEYLSAGRWVCSQSRAATTARMPSAPPPAAEDLVQQLAAALS</sequence>